<feature type="chain" id="PRO_5001763076" description="Lipoprotein" evidence="1">
    <location>
        <begin position="23"/>
        <end position="231"/>
    </location>
</feature>
<sequence>MAPVRSFRILPLLAIMSLAACGKEKDDLNALDAQLTNNAVDALAGQIVVDPRIAGQSQRTAKLPVLTGAAAKGLADAVKLAGGTLLATPAPAQAEAKESASALAAVASEQKKPGGNAFCRDRLVQGTQWASRLPEPFTVYPGAQLVEAAGAEKDGCTLRAATFVTPVPWQSVMDFYYTQARRAGFDAEHQVMGGDHVLGGSRKDDGSAFFLLFTGAPGGKTSVDVVADNGR</sequence>
<feature type="signal peptide" evidence="1">
    <location>
        <begin position="1"/>
        <end position="22"/>
    </location>
</feature>
<dbReference type="PATRIC" id="fig|46429.4.peg.2902"/>
<gene>
    <name evidence="2" type="ORF">BV95_02928</name>
</gene>
<keyword evidence="1" id="KW-0732">Signal</keyword>
<name>A0A081RC32_SPHCR</name>
<comment type="caution">
    <text evidence="2">The sequence shown here is derived from an EMBL/GenBank/DDBJ whole genome shotgun (WGS) entry which is preliminary data.</text>
</comment>
<proteinExistence type="predicted"/>
<dbReference type="AlphaFoldDB" id="A0A081RC32"/>
<evidence type="ECO:0000313" key="2">
    <source>
        <dbReference type="EMBL" id="KEQ52755.1"/>
    </source>
</evidence>
<dbReference type="OrthoDB" id="7405225at2"/>
<accession>A0A081RC32</accession>
<evidence type="ECO:0008006" key="4">
    <source>
        <dbReference type="Google" id="ProtNLM"/>
    </source>
</evidence>
<protein>
    <recommendedName>
        <fullName evidence="4">Lipoprotein</fullName>
    </recommendedName>
</protein>
<evidence type="ECO:0000256" key="1">
    <source>
        <dbReference type="SAM" id="SignalP"/>
    </source>
</evidence>
<dbReference type="EMBL" id="JFHR01000035">
    <property type="protein sequence ID" value="KEQ52755.1"/>
    <property type="molecule type" value="Genomic_DNA"/>
</dbReference>
<dbReference type="eggNOG" id="ENOG5031BG1">
    <property type="taxonomic scope" value="Bacteria"/>
</dbReference>
<dbReference type="PROSITE" id="PS51257">
    <property type="entry name" value="PROKAR_LIPOPROTEIN"/>
    <property type="match status" value="1"/>
</dbReference>
<reference evidence="2 3" key="1">
    <citation type="submission" date="2014-02" db="EMBL/GenBank/DDBJ databases">
        <title>Whole genome sequence of Sphingobium chlorophenolicum NBRC 16172.</title>
        <authorList>
            <person name="Gan H.M."/>
            <person name="Gan H.Y."/>
            <person name="Chew T.H."/>
            <person name="Savka M.A."/>
        </authorList>
    </citation>
    <scope>NUCLEOTIDE SEQUENCE [LARGE SCALE GENOMIC DNA]</scope>
    <source>
        <strain evidence="2 3">NBRC 16172</strain>
    </source>
</reference>
<dbReference type="Proteomes" id="UP000028411">
    <property type="component" value="Unassembled WGS sequence"/>
</dbReference>
<organism evidence="2 3">
    <name type="scientific">Sphingobium chlorophenolicum</name>
    <dbReference type="NCBI Taxonomy" id="46429"/>
    <lineage>
        <taxon>Bacteria</taxon>
        <taxon>Pseudomonadati</taxon>
        <taxon>Pseudomonadota</taxon>
        <taxon>Alphaproteobacteria</taxon>
        <taxon>Sphingomonadales</taxon>
        <taxon>Sphingomonadaceae</taxon>
        <taxon>Sphingobium</taxon>
    </lineage>
</organism>
<dbReference type="RefSeq" id="WP_037453272.1">
    <property type="nucleotide sequence ID" value="NZ_JFHR01000035.1"/>
</dbReference>
<evidence type="ECO:0000313" key="3">
    <source>
        <dbReference type="Proteomes" id="UP000028411"/>
    </source>
</evidence>